<organism evidence="2 3">
    <name type="scientific">Lactobacillus bombicola</name>
    <dbReference type="NCBI Taxonomy" id="1505723"/>
    <lineage>
        <taxon>Bacteria</taxon>
        <taxon>Bacillati</taxon>
        <taxon>Bacillota</taxon>
        <taxon>Bacilli</taxon>
        <taxon>Lactobacillales</taxon>
        <taxon>Lactobacillaceae</taxon>
        <taxon>Lactobacillus</taxon>
    </lineage>
</organism>
<dbReference type="PROSITE" id="PS50011">
    <property type="entry name" value="PROTEIN_KINASE_DOM"/>
    <property type="match status" value="1"/>
</dbReference>
<gene>
    <name evidence="2" type="ORF">DS834_04195</name>
</gene>
<dbReference type="InterPro" id="IPR000719">
    <property type="entry name" value="Prot_kinase_dom"/>
</dbReference>
<evidence type="ECO:0000259" key="1">
    <source>
        <dbReference type="PROSITE" id="PS50011"/>
    </source>
</evidence>
<accession>A0ABX9LW43</accession>
<evidence type="ECO:0000313" key="3">
    <source>
        <dbReference type="Proteomes" id="UP000283380"/>
    </source>
</evidence>
<dbReference type="Gene3D" id="3.30.200.20">
    <property type="entry name" value="Phosphorylase Kinase, domain 1"/>
    <property type="match status" value="1"/>
</dbReference>
<name>A0ABX9LW43_9LACO</name>
<keyword evidence="3" id="KW-1185">Reference proteome</keyword>
<dbReference type="RefSeq" id="WP_118906940.1">
    <property type="nucleotide sequence ID" value="NZ_QOCU01000003.1"/>
</dbReference>
<evidence type="ECO:0000313" key="2">
    <source>
        <dbReference type="EMBL" id="RHW52432.1"/>
    </source>
</evidence>
<dbReference type="SUPFAM" id="SSF56112">
    <property type="entry name" value="Protein kinase-like (PK-like)"/>
    <property type="match status" value="1"/>
</dbReference>
<comment type="caution">
    <text evidence="2">The sequence shown here is derived from an EMBL/GenBank/DDBJ whole genome shotgun (WGS) entry which is preliminary data.</text>
</comment>
<feature type="domain" description="Protein kinase" evidence="1">
    <location>
        <begin position="213"/>
        <end position="516"/>
    </location>
</feature>
<reference evidence="2 3" key="1">
    <citation type="submission" date="2018-07" db="EMBL/GenBank/DDBJ databases">
        <title>Genome sequences of six Lactobacillus spp. isolated from bumble bee guts.</title>
        <authorList>
            <person name="Motta E.V.S."/>
            <person name="Moran N.A."/>
        </authorList>
    </citation>
    <scope>NUCLEOTIDE SEQUENCE [LARGE SCALE GENOMIC DNA]</scope>
    <source>
        <strain evidence="2 3">BI-4G</strain>
    </source>
</reference>
<dbReference type="InterPro" id="IPR007822">
    <property type="entry name" value="LANC-like"/>
</dbReference>
<dbReference type="Pfam" id="PF05147">
    <property type="entry name" value="LANC_like"/>
    <property type="match status" value="1"/>
</dbReference>
<dbReference type="Proteomes" id="UP000283380">
    <property type="component" value="Unassembled WGS sequence"/>
</dbReference>
<protein>
    <recommendedName>
        <fullName evidence="1">Protein kinase domain-containing protein</fullName>
    </recommendedName>
</protein>
<dbReference type="Gene3D" id="1.50.10.20">
    <property type="match status" value="1"/>
</dbReference>
<dbReference type="Pfam" id="PF00069">
    <property type="entry name" value="Pkinase"/>
    <property type="match status" value="1"/>
</dbReference>
<dbReference type="SUPFAM" id="SSF158745">
    <property type="entry name" value="LanC-like"/>
    <property type="match status" value="1"/>
</dbReference>
<dbReference type="InterPro" id="IPR011009">
    <property type="entry name" value="Kinase-like_dom_sf"/>
</dbReference>
<sequence length="756" mass="88695">MRYMNINSKLDIGNKEYQTSILPTDVKDIKNYNISRSSNNYYLQFNFNKYEDLPHQGFKIHISATIFNYQKILDLIFDFCNKHKISFKYISNLNELRKNFSGISSLWSTGKFITMYPKTNEQFISIIKQLYCIDALKVEKGIHVLTDKRYEKSNNIFYRYGVIKGNDKYIYNQKNERLYKDYKVLSYRLPQFINEPFPTNKVKIDAKYVYKKYIPIKALNSKAAGSVFLAKTKDGKLCVLKTAAHGYSDGKTTPIEKLKNEKYIIKKLKLNFIPKYIDDFYEGEDYFLVESYMQGMEVGDFRALPQNDFKTQESSKVTIKFKKIINDLINKVNKLHDMNIFIGDISSKNIIVNPNTDTVSFIDLDQTHFIRNNNLMDKAFYRTIGYFDDKISNLMPKEQDLEQLGYLLIAFFCKANMFLGVDTSGNTTIRFFKKFAKENEIPQFFINMSLNLIRNHNIDLKNMTDELNSKICYKETEQPIFPDKLYKKLSKTLQCAKLDKLYINKKIDITKDDDFIYSDKLKFVWLNIIRNNQNVEKYFGKKEIRYKVWSSLYCIEEKLHLLAKNEKVEHFYLENIISLISCSIEIAHKYGCSEEKLLKLKDVINLIIKDYQVSAYENIGYKVTYLSKYLSPYLSDGTAGILYLLLNVKKYFNINSYNKLILKLARSLSKDTMPKNASLYHGLGGIILSLVKYRKEFSDISLDCKIKQMITNLEYYAIEYDDNTYMISPTYTQGTLDFENGNEGILFILDFAKAIF</sequence>
<proteinExistence type="predicted"/>
<dbReference type="Pfam" id="PF25816">
    <property type="entry name" value="RamC_N"/>
    <property type="match status" value="1"/>
</dbReference>
<dbReference type="InterPro" id="IPR057929">
    <property type="entry name" value="RamC_N"/>
</dbReference>
<dbReference type="EMBL" id="QOCU01000003">
    <property type="protein sequence ID" value="RHW52432.1"/>
    <property type="molecule type" value="Genomic_DNA"/>
</dbReference>
<dbReference type="Gene3D" id="1.10.510.10">
    <property type="entry name" value="Transferase(Phosphotransferase) domain 1"/>
    <property type="match status" value="1"/>
</dbReference>